<dbReference type="SMART" id="SM01318">
    <property type="entry name" value="SVWC"/>
    <property type="match status" value="1"/>
</dbReference>
<feature type="domain" description="Single" evidence="4">
    <location>
        <begin position="40"/>
        <end position="108"/>
    </location>
</feature>
<feature type="chain" id="PRO_5007285080" evidence="3">
    <location>
        <begin position="24"/>
        <end position="118"/>
    </location>
</feature>
<dbReference type="EMBL" id="GEDV01010458">
    <property type="protein sequence ID" value="JAP78099.1"/>
    <property type="molecule type" value="Transcribed_RNA"/>
</dbReference>
<evidence type="ECO:0000256" key="3">
    <source>
        <dbReference type="SAM" id="SignalP"/>
    </source>
</evidence>
<sequence length="118" mass="13293">MLVLHCLLCTSFIFLTRLLFGSGYPGPLIIESVEVTNNSCLFRNHAIGNGEYGRPGNHCIHAFCMVSSKIVVYKNCMKPVEHPKEDKNCSILENTTASFPYCCPATVCSGKKQKYYWY</sequence>
<name>A0A131YFR4_RHIAP</name>
<proteinExistence type="predicted"/>
<dbReference type="GO" id="GO:0005576">
    <property type="term" value="C:extracellular region"/>
    <property type="evidence" value="ECO:0007669"/>
    <property type="project" value="UniProtKB-SubCell"/>
</dbReference>
<keyword evidence="3" id="KW-0732">Signal</keyword>
<organism evidence="5">
    <name type="scientific">Rhipicephalus appendiculatus</name>
    <name type="common">Brown ear tick</name>
    <dbReference type="NCBI Taxonomy" id="34631"/>
    <lineage>
        <taxon>Eukaryota</taxon>
        <taxon>Metazoa</taxon>
        <taxon>Ecdysozoa</taxon>
        <taxon>Arthropoda</taxon>
        <taxon>Chelicerata</taxon>
        <taxon>Arachnida</taxon>
        <taxon>Acari</taxon>
        <taxon>Parasitiformes</taxon>
        <taxon>Ixodida</taxon>
        <taxon>Ixodoidea</taxon>
        <taxon>Ixodidae</taxon>
        <taxon>Rhipicephalinae</taxon>
        <taxon>Rhipicephalus</taxon>
        <taxon>Rhipicephalus</taxon>
    </lineage>
</organism>
<evidence type="ECO:0000313" key="5">
    <source>
        <dbReference type="EMBL" id="JAP78099.1"/>
    </source>
</evidence>
<evidence type="ECO:0000259" key="4">
    <source>
        <dbReference type="SMART" id="SM01318"/>
    </source>
</evidence>
<dbReference type="InterPro" id="IPR029277">
    <property type="entry name" value="SVWC_dom"/>
</dbReference>
<accession>A0A131YFR4</accession>
<dbReference type="Pfam" id="PF15430">
    <property type="entry name" value="SVWC"/>
    <property type="match status" value="1"/>
</dbReference>
<keyword evidence="2" id="KW-0964">Secreted</keyword>
<reference evidence="5" key="1">
    <citation type="journal article" date="2016" name="Ticks Tick Borne Dis.">
        <title>De novo assembly and annotation of the salivary gland transcriptome of Rhipicephalus appendiculatus male and female ticks during blood feeding.</title>
        <authorList>
            <person name="de Castro M.H."/>
            <person name="de Klerk D."/>
            <person name="Pienaar R."/>
            <person name="Latif A.A."/>
            <person name="Rees D.J."/>
            <person name="Mans B.J."/>
        </authorList>
    </citation>
    <scope>NUCLEOTIDE SEQUENCE</scope>
    <source>
        <tissue evidence="5">Salivary glands</tissue>
    </source>
</reference>
<protein>
    <submittedName>
        <fullName evidence="5">8.9 kDa family member</fullName>
    </submittedName>
</protein>
<comment type="subcellular location">
    <subcellularLocation>
        <location evidence="1">Secreted</location>
    </subcellularLocation>
</comment>
<evidence type="ECO:0000256" key="2">
    <source>
        <dbReference type="ARBA" id="ARBA00022525"/>
    </source>
</evidence>
<evidence type="ECO:0000256" key="1">
    <source>
        <dbReference type="ARBA" id="ARBA00004613"/>
    </source>
</evidence>
<feature type="signal peptide" evidence="3">
    <location>
        <begin position="1"/>
        <end position="23"/>
    </location>
</feature>
<dbReference type="AlphaFoldDB" id="A0A131YFR4"/>